<dbReference type="NCBIfam" id="TIGR02063">
    <property type="entry name" value="RNase_R"/>
    <property type="match status" value="1"/>
</dbReference>
<gene>
    <name evidence="8 10" type="primary">rnr</name>
    <name evidence="10" type="ORF">ENV52_15180</name>
</gene>
<dbReference type="GO" id="GO:0008859">
    <property type="term" value="F:exoribonuclease II activity"/>
    <property type="evidence" value="ECO:0007669"/>
    <property type="project" value="UniProtKB-UniRule"/>
</dbReference>
<dbReference type="InterPro" id="IPR011805">
    <property type="entry name" value="RNase_R"/>
</dbReference>
<dbReference type="AlphaFoldDB" id="A0A7V6A679"/>
<dbReference type="PROSITE" id="PS50126">
    <property type="entry name" value="S1"/>
    <property type="match status" value="1"/>
</dbReference>
<evidence type="ECO:0000256" key="1">
    <source>
        <dbReference type="ARBA" id="ARBA00001849"/>
    </source>
</evidence>
<keyword evidence="3 8" id="KW-0963">Cytoplasm</keyword>
<feature type="domain" description="S1 motif" evidence="9">
    <location>
        <begin position="635"/>
        <end position="716"/>
    </location>
</feature>
<dbReference type="InterPro" id="IPR001900">
    <property type="entry name" value="RNase_II/R"/>
</dbReference>
<keyword evidence="7 8" id="KW-0694">RNA-binding</keyword>
<comment type="similarity">
    <text evidence="8">Belongs to the RNR ribonuclease family. RNase R subfamily.</text>
</comment>
<dbReference type="HAMAP" id="MF_01895">
    <property type="entry name" value="RNase_R"/>
    <property type="match status" value="1"/>
</dbReference>
<dbReference type="SUPFAM" id="SSF50249">
    <property type="entry name" value="Nucleic acid-binding proteins"/>
    <property type="match status" value="3"/>
</dbReference>
<dbReference type="InterPro" id="IPR022966">
    <property type="entry name" value="RNase_II/R_CS"/>
</dbReference>
<evidence type="ECO:0000259" key="9">
    <source>
        <dbReference type="PROSITE" id="PS50126"/>
    </source>
</evidence>
<dbReference type="EC" id="3.1.13.1" evidence="8"/>
<name>A0A7V6A679_9BACT</name>
<evidence type="ECO:0000256" key="2">
    <source>
        <dbReference type="ARBA" id="ARBA00004496"/>
    </source>
</evidence>
<evidence type="ECO:0000256" key="3">
    <source>
        <dbReference type="ARBA" id="ARBA00022490"/>
    </source>
</evidence>
<comment type="function">
    <text evidence="8">3'-5' exoribonuclease that releases 5'-nucleoside monophosphates and is involved in maturation of structured RNAs.</text>
</comment>
<evidence type="ECO:0000256" key="4">
    <source>
        <dbReference type="ARBA" id="ARBA00022722"/>
    </source>
</evidence>
<accession>A0A7V6A679</accession>
<dbReference type="Gene3D" id="2.40.50.140">
    <property type="entry name" value="Nucleic acid-binding proteins"/>
    <property type="match status" value="2"/>
</dbReference>
<dbReference type="PROSITE" id="PS01175">
    <property type="entry name" value="RIBONUCLEASE_II"/>
    <property type="match status" value="1"/>
</dbReference>
<keyword evidence="4 8" id="KW-0540">Nuclease</keyword>
<dbReference type="SMART" id="SM00316">
    <property type="entry name" value="S1"/>
    <property type="match status" value="1"/>
</dbReference>
<comment type="catalytic activity">
    <reaction evidence="1 8">
        <text>Exonucleolytic cleavage in the 3'- to 5'-direction to yield nucleoside 5'-phosphates.</text>
        <dbReference type="EC" id="3.1.13.1"/>
    </reaction>
</comment>
<dbReference type="Pfam" id="PF17876">
    <property type="entry name" value="CSD2"/>
    <property type="match status" value="1"/>
</dbReference>
<comment type="subcellular location">
    <subcellularLocation>
        <location evidence="2 8">Cytoplasm</location>
    </subcellularLocation>
</comment>
<dbReference type="SMART" id="SM00955">
    <property type="entry name" value="RNB"/>
    <property type="match status" value="1"/>
</dbReference>
<evidence type="ECO:0000313" key="10">
    <source>
        <dbReference type="EMBL" id="HHS31027.1"/>
    </source>
</evidence>
<dbReference type="InterPro" id="IPR050180">
    <property type="entry name" value="RNR_Ribonuclease"/>
</dbReference>
<evidence type="ECO:0000256" key="7">
    <source>
        <dbReference type="ARBA" id="ARBA00022884"/>
    </source>
</evidence>
<dbReference type="Pfam" id="PF00773">
    <property type="entry name" value="RNB"/>
    <property type="match status" value="1"/>
</dbReference>
<organism evidence="10">
    <name type="scientific">Desulfobacca acetoxidans</name>
    <dbReference type="NCBI Taxonomy" id="60893"/>
    <lineage>
        <taxon>Bacteria</taxon>
        <taxon>Pseudomonadati</taxon>
        <taxon>Thermodesulfobacteriota</taxon>
        <taxon>Desulfobaccia</taxon>
        <taxon>Desulfobaccales</taxon>
        <taxon>Desulfobaccaceae</taxon>
        <taxon>Desulfobacca</taxon>
    </lineage>
</organism>
<proteinExistence type="inferred from homology"/>
<evidence type="ECO:0000256" key="8">
    <source>
        <dbReference type="HAMAP-Rule" id="MF_01895"/>
    </source>
</evidence>
<dbReference type="GO" id="GO:0003723">
    <property type="term" value="F:RNA binding"/>
    <property type="evidence" value="ECO:0007669"/>
    <property type="project" value="UniProtKB-UniRule"/>
</dbReference>
<dbReference type="Pfam" id="PF08206">
    <property type="entry name" value="OB_RNB"/>
    <property type="match status" value="1"/>
</dbReference>
<dbReference type="CDD" id="cd04471">
    <property type="entry name" value="S1_RNase_R"/>
    <property type="match status" value="1"/>
</dbReference>
<keyword evidence="5 8" id="KW-0378">Hydrolase</keyword>
<dbReference type="InterPro" id="IPR011129">
    <property type="entry name" value="CSD"/>
</dbReference>
<dbReference type="GO" id="GO:0005829">
    <property type="term" value="C:cytosol"/>
    <property type="evidence" value="ECO:0007669"/>
    <property type="project" value="UniProtKB-ARBA"/>
</dbReference>
<dbReference type="InterPro" id="IPR003029">
    <property type="entry name" value="S1_domain"/>
</dbReference>
<dbReference type="InterPro" id="IPR012340">
    <property type="entry name" value="NA-bd_OB-fold"/>
</dbReference>
<dbReference type="InterPro" id="IPR013223">
    <property type="entry name" value="RNase_B_OB_dom"/>
</dbReference>
<dbReference type="SMART" id="SM00357">
    <property type="entry name" value="CSP"/>
    <property type="match status" value="1"/>
</dbReference>
<keyword evidence="6 8" id="KW-0269">Exonuclease</keyword>
<dbReference type="InterPro" id="IPR040476">
    <property type="entry name" value="CSD2"/>
</dbReference>
<reference evidence="10" key="1">
    <citation type="journal article" date="2020" name="mSystems">
        <title>Genome- and Community-Level Interaction Insights into Carbon Utilization and Element Cycling Functions of Hydrothermarchaeota in Hydrothermal Sediment.</title>
        <authorList>
            <person name="Zhou Z."/>
            <person name="Liu Y."/>
            <person name="Xu W."/>
            <person name="Pan J."/>
            <person name="Luo Z.H."/>
            <person name="Li M."/>
        </authorList>
    </citation>
    <scope>NUCLEOTIDE SEQUENCE [LARGE SCALE GENOMIC DNA]</scope>
    <source>
        <strain evidence="10">SpSt-767</strain>
    </source>
</reference>
<dbReference type="GO" id="GO:0006402">
    <property type="term" value="P:mRNA catabolic process"/>
    <property type="evidence" value="ECO:0007669"/>
    <property type="project" value="TreeGrafter"/>
</dbReference>
<dbReference type="NCBIfam" id="TIGR00358">
    <property type="entry name" value="3_prime_RNase"/>
    <property type="match status" value="1"/>
</dbReference>
<dbReference type="Pfam" id="PF00575">
    <property type="entry name" value="S1"/>
    <property type="match status" value="1"/>
</dbReference>
<evidence type="ECO:0000256" key="6">
    <source>
        <dbReference type="ARBA" id="ARBA00022839"/>
    </source>
</evidence>
<dbReference type="PANTHER" id="PTHR23355:SF9">
    <property type="entry name" value="DIS3-LIKE EXONUCLEASE 2"/>
    <property type="match status" value="1"/>
</dbReference>
<comment type="caution">
    <text evidence="10">The sequence shown here is derived from an EMBL/GenBank/DDBJ whole genome shotgun (WGS) entry which is preliminary data.</text>
</comment>
<dbReference type="InterPro" id="IPR004476">
    <property type="entry name" value="RNase_II/RNase_R"/>
</dbReference>
<dbReference type="EMBL" id="DTGR01000234">
    <property type="protein sequence ID" value="HHS31027.1"/>
    <property type="molecule type" value="Genomic_DNA"/>
</dbReference>
<sequence length="725" mass="82752">MRLFYITYYQGETMARKKRKRPPGEKRLLEVLGQAGRPLLLSEILKFLQLPPDQGAWVQEGLDRLMGRGDLVLIKGKRYGLTDKMNLVAGNLSVHPDGFGFLTPEGGGKDIYIKATDLKEAWHGDRVVARLEGLRGKRREGRVIRIIERATVELIGLLNHAADTYYVEPEDEHLLFNLIIPPAKLAGAKPGEVVRAKVTHYPTAHLNPQGEVIEVLGPMEDAEVQTLIVVGKYSLPDQFPPEILAEAEAITPGITEDEIARREDLRHLPLVTIDGESARDFDDGVYVEKHRGGSYTLYVAIADVGHYVKPGSLLDQEAYHRGTSVYFPQRAVHMLPPRLSTGICSLNPGEDRLAVAVMLNYDRRGRLKNYRCTRAVVHNHARLTYTLVQQLLAEKDRKLRQQYRPFLKMLTWMGELCERLREQRYLRGSLLMSIPAAEVVLDERGWPVDIKRIDHLLAHQVIEEFMIAANEAVAVELGEPSVFRVHDPPDPVKMEAFRAFCKTLGFDLPKQANRDPRVLRDFLDEVRQTELAPMVQLMLLRSLKQARYAGANRGHYGLASEWYTHFTSPIRRYPDLMVHRLLAARLKNQHLPAPADIVELEEAARYLSERERRAIEAEREMLARMQVRCLAHRLGEEFHGLITGVTPFGFFVSLEEIFADGLVRLVDLPDDYYKYDEARQRLVGRRHRKSFTLGDPVLVRVAHVDIKRRHVNLTLVTAEESREHD</sequence>
<dbReference type="PANTHER" id="PTHR23355">
    <property type="entry name" value="RIBONUCLEASE"/>
    <property type="match status" value="1"/>
</dbReference>
<evidence type="ECO:0000256" key="5">
    <source>
        <dbReference type="ARBA" id="ARBA00022801"/>
    </source>
</evidence>
<protein>
    <recommendedName>
        <fullName evidence="8">Ribonuclease R</fullName>
        <shortName evidence="8">RNase R</shortName>
        <ecNumber evidence="8">3.1.13.1</ecNumber>
    </recommendedName>
</protein>